<dbReference type="PANTHER" id="PTHR43477">
    <property type="entry name" value="DIHYDROANTICAPSIN 7-DEHYDROGENASE"/>
    <property type="match status" value="1"/>
</dbReference>
<dbReference type="CDD" id="cd05233">
    <property type="entry name" value="SDR_c"/>
    <property type="match status" value="1"/>
</dbReference>
<dbReference type="KEGG" id="rdi:CMV14_06825"/>
<evidence type="ECO:0000313" key="4">
    <source>
        <dbReference type="Proteomes" id="UP000218934"/>
    </source>
</evidence>
<keyword evidence="4" id="KW-1185">Reference proteome</keyword>
<comment type="caution">
    <text evidence="3">The sequence shown here is derived from an EMBL/GenBank/DDBJ whole genome shotgun (WGS) entry which is preliminary data.</text>
</comment>
<dbReference type="OrthoDB" id="7064009at2"/>
<comment type="similarity">
    <text evidence="1">Belongs to the short-chain dehydrogenases/reductases (SDR) family.</text>
</comment>
<dbReference type="Proteomes" id="UP000218934">
    <property type="component" value="Unassembled WGS sequence"/>
</dbReference>
<gene>
    <name evidence="3" type="ORF">COO09_09255</name>
</gene>
<dbReference type="GO" id="GO:0016491">
    <property type="term" value="F:oxidoreductase activity"/>
    <property type="evidence" value="ECO:0007669"/>
    <property type="project" value="UniProtKB-KW"/>
</dbReference>
<organism evidence="3 4">
    <name type="scientific">Rhizorhabdus dicambivorans</name>
    <dbReference type="NCBI Taxonomy" id="1850238"/>
    <lineage>
        <taxon>Bacteria</taxon>
        <taxon>Pseudomonadati</taxon>
        <taxon>Pseudomonadota</taxon>
        <taxon>Alphaproteobacteria</taxon>
        <taxon>Sphingomonadales</taxon>
        <taxon>Sphingomonadaceae</taxon>
        <taxon>Rhizorhabdus</taxon>
    </lineage>
</organism>
<protein>
    <submittedName>
        <fullName evidence="3">NAD(P)-dependent oxidoreductase</fullName>
    </submittedName>
</protein>
<dbReference type="Pfam" id="PF13561">
    <property type="entry name" value="adh_short_C2"/>
    <property type="match status" value="1"/>
</dbReference>
<dbReference type="InterPro" id="IPR036291">
    <property type="entry name" value="NAD(P)-bd_dom_sf"/>
</dbReference>
<dbReference type="SUPFAM" id="SSF51735">
    <property type="entry name" value="NAD(P)-binding Rossmann-fold domains"/>
    <property type="match status" value="1"/>
</dbReference>
<evidence type="ECO:0000256" key="1">
    <source>
        <dbReference type="ARBA" id="ARBA00006484"/>
    </source>
</evidence>
<dbReference type="InterPro" id="IPR002347">
    <property type="entry name" value="SDR_fam"/>
</dbReference>
<name>A0A2A4FUY2_9SPHN</name>
<dbReference type="RefSeq" id="WP_083215722.1">
    <property type="nucleotide sequence ID" value="NZ_CP023449.1"/>
</dbReference>
<evidence type="ECO:0000313" key="3">
    <source>
        <dbReference type="EMBL" id="PCE42591.1"/>
    </source>
</evidence>
<accession>A0A2A4FUY2</accession>
<dbReference type="AlphaFoldDB" id="A0A2A4FUY2"/>
<keyword evidence="2" id="KW-0560">Oxidoreductase</keyword>
<dbReference type="InterPro" id="IPR051122">
    <property type="entry name" value="SDR_DHRS6-like"/>
</dbReference>
<sequence>MHYGSKIRLDDQGIVVLGAGAGMGAETCRALAEVGAKLLCVDHDPALARKIAEEVGGHAVSEDVTSRTGMKTIFAMTTEIFGSSFKGLVDIVGMAYVQALQAFDDETFQAQMDIIFRHAFLAIQLGAPLIAQNGGGAMTFIGSGSGLRSVPGQTAYGTAKAALHHLVRCSSRDFASQGVRMNVIAPNYIRTPRLLAALGEDFWREADEAAPMKRAGTTEDIASVVLFLQSQLAAYVTGNILTLDGGANVVAALPTPDS</sequence>
<dbReference type="Gene3D" id="3.40.50.720">
    <property type="entry name" value="NAD(P)-binding Rossmann-like Domain"/>
    <property type="match status" value="1"/>
</dbReference>
<evidence type="ECO:0000256" key="2">
    <source>
        <dbReference type="ARBA" id="ARBA00023002"/>
    </source>
</evidence>
<reference evidence="3 4" key="1">
    <citation type="submission" date="2017-09" db="EMBL/GenBank/DDBJ databases">
        <title>The Catabolism of 3,6-Dichlorosalicylic acid is Initiated by the Cytochrome P450 Monooxygenase DsmABC in Rhizorhabdus dicambivorans Ndbn-20.</title>
        <authorList>
            <person name="Na L."/>
        </authorList>
    </citation>
    <scope>NUCLEOTIDE SEQUENCE [LARGE SCALE GENOMIC DNA]</scope>
    <source>
        <strain evidence="3 4">Ndbn-20m</strain>
    </source>
</reference>
<proteinExistence type="inferred from homology"/>
<dbReference type="EMBL" id="NWUF01000007">
    <property type="protein sequence ID" value="PCE42591.1"/>
    <property type="molecule type" value="Genomic_DNA"/>
</dbReference>
<dbReference type="PRINTS" id="PR00081">
    <property type="entry name" value="GDHRDH"/>
</dbReference>
<dbReference type="PANTHER" id="PTHR43477:SF1">
    <property type="entry name" value="DIHYDROANTICAPSIN 7-DEHYDROGENASE"/>
    <property type="match status" value="1"/>
</dbReference>